<feature type="region of interest" description="Disordered" evidence="5">
    <location>
        <begin position="322"/>
        <end position="382"/>
    </location>
</feature>
<dbReference type="Pfam" id="PF00691">
    <property type="entry name" value="OmpA"/>
    <property type="match status" value="1"/>
</dbReference>
<dbReference type="Gene3D" id="3.30.1330.60">
    <property type="entry name" value="OmpA-like domain"/>
    <property type="match status" value="1"/>
</dbReference>
<sequence>MKTAVTGRGRYAVGAVAAAIMLSSCSSSGGSEGGGPSPSTPSSSGPQGQEKVLQTQPFLPTGDVKFDLLALDRVSDQVVVAKVRARNTARSEISLDRIMAPTTRDLGNVNKFDPNSIGGAALLDGAGARLYYPYVQPGRKCLCTRTGGFNLRIPAGGTLTLNAAFPAPPAGVSRLGLLLPGVLPFTDVPVGNRPGTKIDIDPNNRGVDPVTAQKGPTRILPVTTITENNAGAEEDDGTNLNVRISTDVLFAVNKADLNAAAQATLREVAGKIQNSPGNTVTIEGHADSTGNDAINQPLSERRAKSVEDALKGMVTRQGITYRSQGFGSKRPIASNKDEEGRKKNRRVVISFARPKPAPAQAPGGSSVPAAGRTLNPTSAPKGVTVHVDGLHRDSNGFTTVSWTVRNDGDQEADMGLMFNAPSQDGYINGGTSGVSLVSGDRRFRAARNGERYAIGPQFPLMPLDVIRLVKGEQLRLYTMIKVPSDVTTVTLDIPGFDKAENLAIG</sequence>
<dbReference type="PANTHER" id="PTHR30329:SF21">
    <property type="entry name" value="LIPOPROTEIN YIAD-RELATED"/>
    <property type="match status" value="1"/>
</dbReference>
<dbReference type="CDD" id="cd07185">
    <property type="entry name" value="OmpA_C-like"/>
    <property type="match status" value="1"/>
</dbReference>
<evidence type="ECO:0000256" key="6">
    <source>
        <dbReference type="SAM" id="SignalP"/>
    </source>
</evidence>
<dbReference type="InterPro" id="IPR036737">
    <property type="entry name" value="OmpA-like_sf"/>
</dbReference>
<evidence type="ECO:0000256" key="5">
    <source>
        <dbReference type="SAM" id="MobiDB-lite"/>
    </source>
</evidence>
<evidence type="ECO:0000256" key="2">
    <source>
        <dbReference type="ARBA" id="ARBA00023136"/>
    </source>
</evidence>
<evidence type="ECO:0000256" key="4">
    <source>
        <dbReference type="PROSITE-ProRule" id="PRU00473"/>
    </source>
</evidence>
<evidence type="ECO:0000256" key="1">
    <source>
        <dbReference type="ARBA" id="ARBA00004442"/>
    </source>
</evidence>
<dbReference type="PROSITE" id="PS51123">
    <property type="entry name" value="OMPA_2"/>
    <property type="match status" value="1"/>
</dbReference>
<name>A0ABP7VF92_9ACTN</name>
<dbReference type="InterPro" id="IPR050330">
    <property type="entry name" value="Bact_OuterMem_StrucFunc"/>
</dbReference>
<dbReference type="PANTHER" id="PTHR30329">
    <property type="entry name" value="STATOR ELEMENT OF FLAGELLAR MOTOR COMPLEX"/>
    <property type="match status" value="1"/>
</dbReference>
<feature type="region of interest" description="Disordered" evidence="5">
    <location>
        <begin position="194"/>
        <end position="214"/>
    </location>
</feature>
<evidence type="ECO:0000313" key="8">
    <source>
        <dbReference type="EMBL" id="GAA4066027.1"/>
    </source>
</evidence>
<comment type="caution">
    <text evidence="8">The sequence shown here is derived from an EMBL/GenBank/DDBJ whole genome shotgun (WGS) entry which is preliminary data.</text>
</comment>
<feature type="domain" description="OmpA-like" evidence="7">
    <location>
        <begin position="237"/>
        <end position="355"/>
    </location>
</feature>
<protein>
    <recommendedName>
        <fullName evidence="7">OmpA-like domain-containing protein</fullName>
    </recommendedName>
</protein>
<dbReference type="InterPro" id="IPR006665">
    <property type="entry name" value="OmpA-like"/>
</dbReference>
<gene>
    <name evidence="8" type="ORF">GCM10022214_20350</name>
</gene>
<dbReference type="SUPFAM" id="SSF103088">
    <property type="entry name" value="OmpA-like"/>
    <property type="match status" value="1"/>
</dbReference>
<feature type="chain" id="PRO_5045203239" description="OmpA-like domain-containing protein" evidence="6">
    <location>
        <begin position="30"/>
        <end position="505"/>
    </location>
</feature>
<dbReference type="InterPro" id="IPR006664">
    <property type="entry name" value="OMP_bac"/>
</dbReference>
<dbReference type="Proteomes" id="UP001500683">
    <property type="component" value="Unassembled WGS sequence"/>
</dbReference>
<dbReference type="EMBL" id="BAAAZG010000010">
    <property type="protein sequence ID" value="GAA4066027.1"/>
    <property type="molecule type" value="Genomic_DNA"/>
</dbReference>
<keyword evidence="3" id="KW-0998">Cell outer membrane</keyword>
<organism evidence="8 9">
    <name type="scientific">Actinomadura miaoliensis</name>
    <dbReference type="NCBI Taxonomy" id="430685"/>
    <lineage>
        <taxon>Bacteria</taxon>
        <taxon>Bacillati</taxon>
        <taxon>Actinomycetota</taxon>
        <taxon>Actinomycetes</taxon>
        <taxon>Streptosporangiales</taxon>
        <taxon>Thermomonosporaceae</taxon>
        <taxon>Actinomadura</taxon>
    </lineage>
</organism>
<keyword evidence="9" id="KW-1185">Reference proteome</keyword>
<feature type="signal peptide" evidence="6">
    <location>
        <begin position="1"/>
        <end position="29"/>
    </location>
</feature>
<proteinExistence type="predicted"/>
<evidence type="ECO:0000256" key="3">
    <source>
        <dbReference type="ARBA" id="ARBA00023237"/>
    </source>
</evidence>
<evidence type="ECO:0000259" key="7">
    <source>
        <dbReference type="PROSITE" id="PS51123"/>
    </source>
</evidence>
<keyword evidence="6" id="KW-0732">Signal</keyword>
<comment type="subcellular location">
    <subcellularLocation>
        <location evidence="1">Cell outer membrane</location>
    </subcellularLocation>
</comment>
<accession>A0ABP7VF92</accession>
<evidence type="ECO:0000313" key="9">
    <source>
        <dbReference type="Proteomes" id="UP001500683"/>
    </source>
</evidence>
<feature type="region of interest" description="Disordered" evidence="5">
    <location>
        <begin position="26"/>
        <end position="51"/>
    </location>
</feature>
<keyword evidence="2 4" id="KW-0472">Membrane</keyword>
<dbReference type="RefSeq" id="WP_344944245.1">
    <property type="nucleotide sequence ID" value="NZ_BAAAZG010000010.1"/>
</dbReference>
<dbReference type="PROSITE" id="PS51257">
    <property type="entry name" value="PROKAR_LIPOPROTEIN"/>
    <property type="match status" value="1"/>
</dbReference>
<reference evidence="9" key="1">
    <citation type="journal article" date="2019" name="Int. J. Syst. Evol. Microbiol.">
        <title>The Global Catalogue of Microorganisms (GCM) 10K type strain sequencing project: providing services to taxonomists for standard genome sequencing and annotation.</title>
        <authorList>
            <consortium name="The Broad Institute Genomics Platform"/>
            <consortium name="The Broad Institute Genome Sequencing Center for Infectious Disease"/>
            <person name="Wu L."/>
            <person name="Ma J."/>
        </authorList>
    </citation>
    <scope>NUCLEOTIDE SEQUENCE [LARGE SCALE GENOMIC DNA]</scope>
    <source>
        <strain evidence="9">JCM 16702</strain>
    </source>
</reference>
<dbReference type="PRINTS" id="PR01021">
    <property type="entry name" value="OMPADOMAIN"/>
</dbReference>